<dbReference type="Pfam" id="PF12277">
    <property type="entry name" value="DUF3618"/>
    <property type="match status" value="1"/>
</dbReference>
<proteinExistence type="predicted"/>
<dbReference type="PANTHER" id="PTHR47372">
    <property type="entry name" value="DAUER UP-REGULATED-RELATED"/>
    <property type="match status" value="1"/>
</dbReference>
<feature type="region of interest" description="Disordered" evidence="1">
    <location>
        <begin position="1"/>
        <end position="22"/>
    </location>
</feature>
<feature type="region of interest" description="Disordered" evidence="1">
    <location>
        <begin position="56"/>
        <end position="99"/>
    </location>
</feature>
<evidence type="ECO:0000313" key="2">
    <source>
        <dbReference type="EMBL" id="NMH82498.1"/>
    </source>
</evidence>
<name>A0ABX1RQ45_9PSEU</name>
<dbReference type="Proteomes" id="UP001296706">
    <property type="component" value="Unassembled WGS sequence"/>
</dbReference>
<keyword evidence="3" id="KW-1185">Reference proteome</keyword>
<sequence>MSGQPAPGTGAAVNTDDPDQIRREIERTQANLSTNVDALTEKVTPGRIVERRVERVRGTASRWKDKVMGSNPLQSSTGSSWGGQGGGMRDTAGQVAGSVSGSASTAASSVSDTASSAASSVSDAASTAAGAVADAPHALRQQTQGNPLAAGLIAFGAGWLISSLLPASRREQELASQAKDRAGQPVAEAAKQVAAEMKDNLAQPAQEAVESVRSTATDAGRTVAEEGRAAAEQVQGQAQDSVGNVRQNASPS</sequence>
<evidence type="ECO:0000256" key="1">
    <source>
        <dbReference type="SAM" id="MobiDB-lite"/>
    </source>
</evidence>
<evidence type="ECO:0000313" key="3">
    <source>
        <dbReference type="Proteomes" id="UP001296706"/>
    </source>
</evidence>
<protein>
    <submittedName>
        <fullName evidence="2">DUF3618 domain-containing protein</fullName>
    </submittedName>
</protein>
<feature type="compositionally biased region" description="Polar residues" evidence="1">
    <location>
        <begin position="234"/>
        <end position="252"/>
    </location>
</feature>
<dbReference type="InterPro" id="IPR022062">
    <property type="entry name" value="DUF3618"/>
</dbReference>
<feature type="region of interest" description="Disordered" evidence="1">
    <location>
        <begin position="203"/>
        <end position="252"/>
    </location>
</feature>
<comment type="caution">
    <text evidence="2">The sequence shown here is derived from an EMBL/GenBank/DDBJ whole genome shotgun (WGS) entry which is preliminary data.</text>
</comment>
<dbReference type="PANTHER" id="PTHR47372:SF11">
    <property type="entry name" value="RE19971P"/>
    <property type="match status" value="1"/>
</dbReference>
<feature type="compositionally biased region" description="Basic and acidic residues" evidence="1">
    <location>
        <begin position="56"/>
        <end position="67"/>
    </location>
</feature>
<gene>
    <name evidence="2" type="ORF">HF577_36100</name>
</gene>
<organism evidence="2 3">
    <name type="scientific">Pseudonocardia xinjiangensis</name>
    <dbReference type="NCBI Taxonomy" id="75289"/>
    <lineage>
        <taxon>Bacteria</taxon>
        <taxon>Bacillati</taxon>
        <taxon>Actinomycetota</taxon>
        <taxon>Actinomycetes</taxon>
        <taxon>Pseudonocardiales</taxon>
        <taxon>Pseudonocardiaceae</taxon>
        <taxon>Pseudonocardia</taxon>
    </lineage>
</organism>
<accession>A0ABX1RQ45</accession>
<reference evidence="2 3" key="1">
    <citation type="submission" date="2020-04" db="EMBL/GenBank/DDBJ databases">
        <authorList>
            <person name="Klaysubun C."/>
            <person name="Duangmal K."/>
            <person name="Lipun K."/>
        </authorList>
    </citation>
    <scope>NUCLEOTIDE SEQUENCE [LARGE SCALE GENOMIC DNA]</scope>
    <source>
        <strain evidence="2 3">JCM 11839</strain>
    </source>
</reference>
<dbReference type="EMBL" id="JAAXKY010000244">
    <property type="protein sequence ID" value="NMH82498.1"/>
    <property type="molecule type" value="Genomic_DNA"/>
</dbReference>